<organism evidence="5 6">
    <name type="scientific">Paramecium sonneborni</name>
    <dbReference type="NCBI Taxonomy" id="65129"/>
    <lineage>
        <taxon>Eukaryota</taxon>
        <taxon>Sar</taxon>
        <taxon>Alveolata</taxon>
        <taxon>Ciliophora</taxon>
        <taxon>Intramacronucleata</taxon>
        <taxon>Oligohymenophorea</taxon>
        <taxon>Peniculida</taxon>
        <taxon>Parameciidae</taxon>
        <taxon>Paramecium</taxon>
    </lineage>
</organism>
<accession>A0A8S1RVF9</accession>
<comment type="similarity">
    <text evidence="1">Belongs to the ubiquitin-activating E1 family.</text>
</comment>
<dbReference type="GO" id="GO:0006974">
    <property type="term" value="P:DNA damage response"/>
    <property type="evidence" value="ECO:0007669"/>
    <property type="project" value="TreeGrafter"/>
</dbReference>
<dbReference type="Pfam" id="PF10585">
    <property type="entry name" value="UBA_E1_SCCH"/>
    <property type="match status" value="1"/>
</dbReference>
<dbReference type="PANTHER" id="PTHR10953">
    <property type="entry name" value="UBIQUITIN-ACTIVATING ENZYME E1"/>
    <property type="match status" value="1"/>
</dbReference>
<feature type="region of interest" description="Disordered" evidence="3">
    <location>
        <begin position="284"/>
        <end position="319"/>
    </location>
</feature>
<gene>
    <name evidence="5" type="ORF">PSON_ATCC_30995.1.T4630002</name>
</gene>
<dbReference type="GO" id="GO:0005634">
    <property type="term" value="C:nucleus"/>
    <property type="evidence" value="ECO:0007669"/>
    <property type="project" value="TreeGrafter"/>
</dbReference>
<dbReference type="GO" id="GO:0005737">
    <property type="term" value="C:cytoplasm"/>
    <property type="evidence" value="ECO:0007669"/>
    <property type="project" value="TreeGrafter"/>
</dbReference>
<evidence type="ECO:0000259" key="4">
    <source>
        <dbReference type="Pfam" id="PF10585"/>
    </source>
</evidence>
<dbReference type="AlphaFoldDB" id="A0A8S1RVF9"/>
<evidence type="ECO:0000313" key="5">
    <source>
        <dbReference type="EMBL" id="CAD8131313.1"/>
    </source>
</evidence>
<dbReference type="GO" id="GO:0004839">
    <property type="term" value="F:ubiquitin activating enzyme activity"/>
    <property type="evidence" value="ECO:0007669"/>
    <property type="project" value="TreeGrafter"/>
</dbReference>
<proteinExistence type="inferred from homology"/>
<feature type="compositionally biased region" description="Low complexity" evidence="3">
    <location>
        <begin position="310"/>
        <end position="319"/>
    </location>
</feature>
<dbReference type="OrthoDB" id="329042at2759"/>
<feature type="domain" description="Ubiquitin-activating enzyme SCCH" evidence="4">
    <location>
        <begin position="164"/>
        <end position="375"/>
    </location>
</feature>
<evidence type="ECO:0000313" key="6">
    <source>
        <dbReference type="Proteomes" id="UP000692954"/>
    </source>
</evidence>
<evidence type="ECO:0000256" key="1">
    <source>
        <dbReference type="ARBA" id="ARBA00005673"/>
    </source>
</evidence>
<sequence>MLNLGIRGSITITDSDHIEVSNINRQFLFREKHLRKPKSSTAAAAAIIQMNPYLRDHIIARLDKIHDSTEHIYTDLFFEAQDIITNALDNVPARRYVDKRCVNAPKLLLESGTLGPKGHVQFIIPFQTEQYGSSNDPVKEGDIPNCTLKMFPEETFHSVLRRQQTFKRRIKLFKNKPNSFEDCIKWARGKFQKYFVNDINQLMYTYLEDAKTKDGNLIWTMPKRPPKPIQFDLENETHQQFVSTFAFLRAKMFGLETNKDSRTKSYRQQVAKQANLITFPEWQPSEEKKKSISDKVKEQGQKEEAEDNESNQNQSTQEETQQLFKQFRSLLPINLQSDEFEKDNDQNGHIDFIHSFGNLRAANYKLETMDWLTVKIKAWTNCSCFSYYCCSCWFINNKINQDIKKMSQFQI</sequence>
<evidence type="ECO:0000256" key="3">
    <source>
        <dbReference type="SAM" id="MobiDB-lite"/>
    </source>
</evidence>
<dbReference type="PANTHER" id="PTHR10953:SF4">
    <property type="entry name" value="UBIQUITIN-ACTIVATING ENZYME E1 C-TERMINAL DOMAIN-CONTAINING PROTEIN"/>
    <property type="match status" value="1"/>
</dbReference>
<comment type="pathway">
    <text evidence="2">Protein modification.</text>
</comment>
<feature type="compositionally biased region" description="Basic and acidic residues" evidence="3">
    <location>
        <begin position="285"/>
        <end position="303"/>
    </location>
</feature>
<keyword evidence="6" id="KW-1185">Reference proteome</keyword>
<comment type="caution">
    <text evidence="5">The sequence shown here is derived from an EMBL/GenBank/DDBJ whole genome shotgun (WGS) entry which is preliminary data.</text>
</comment>
<dbReference type="InterPro" id="IPR019572">
    <property type="entry name" value="UBA_E1_SCCH"/>
</dbReference>
<name>A0A8S1RVF9_9CILI</name>
<dbReference type="InterPro" id="IPR045886">
    <property type="entry name" value="ThiF/MoeB/HesA"/>
</dbReference>
<reference evidence="5" key="1">
    <citation type="submission" date="2021-01" db="EMBL/GenBank/DDBJ databases">
        <authorList>
            <consortium name="Genoscope - CEA"/>
            <person name="William W."/>
        </authorList>
    </citation>
    <scope>NUCLEOTIDE SEQUENCE</scope>
</reference>
<dbReference type="Proteomes" id="UP000692954">
    <property type="component" value="Unassembled WGS sequence"/>
</dbReference>
<dbReference type="EMBL" id="CAJJDN010000463">
    <property type="protein sequence ID" value="CAD8131313.1"/>
    <property type="molecule type" value="Genomic_DNA"/>
</dbReference>
<dbReference type="GO" id="GO:0006511">
    <property type="term" value="P:ubiquitin-dependent protein catabolic process"/>
    <property type="evidence" value="ECO:0007669"/>
    <property type="project" value="TreeGrafter"/>
</dbReference>
<evidence type="ECO:0000256" key="2">
    <source>
        <dbReference type="ARBA" id="ARBA00043952"/>
    </source>
</evidence>
<protein>
    <recommendedName>
        <fullName evidence="4">Ubiquitin-activating enzyme SCCH domain-containing protein</fullName>
    </recommendedName>
</protein>